<sequence length="277" mass="32184">MDPDAPFILGDGFELDYGTPRLAVPSISTPASGRSRSPVAQSQQRADRELPLLQLDDWDPCVDHEPTPTCIHYSIEWKLQLRKGILSTLTEITEENLMLAPSAYWDRFLKHMLAARVQDKLSESRHQPDETKISWGAVEDKLRAWRHLFWEGKKLRINICFIYKETNGNTLRTHDDVPEDIRQLLREQEELLAELDLVIPKPRDEALMRYCQWHCNQVRSPTWKQGFVHAYQVTKEACLDLNHVYKAQDVGFYTEQHVKLGIARSFVGDVYLWAKDV</sequence>
<organism evidence="2 3">
    <name type="scientific">Lasiosphaeria hispida</name>
    <dbReference type="NCBI Taxonomy" id="260671"/>
    <lineage>
        <taxon>Eukaryota</taxon>
        <taxon>Fungi</taxon>
        <taxon>Dikarya</taxon>
        <taxon>Ascomycota</taxon>
        <taxon>Pezizomycotina</taxon>
        <taxon>Sordariomycetes</taxon>
        <taxon>Sordariomycetidae</taxon>
        <taxon>Sordariales</taxon>
        <taxon>Lasiosphaeriaceae</taxon>
        <taxon>Lasiosphaeria</taxon>
    </lineage>
</organism>
<reference evidence="2" key="1">
    <citation type="journal article" date="2023" name="Mol. Phylogenet. Evol.">
        <title>Genome-scale phylogeny and comparative genomics of the fungal order Sordariales.</title>
        <authorList>
            <person name="Hensen N."/>
            <person name="Bonometti L."/>
            <person name="Westerberg I."/>
            <person name="Brannstrom I.O."/>
            <person name="Guillou S."/>
            <person name="Cros-Aarteil S."/>
            <person name="Calhoun S."/>
            <person name="Haridas S."/>
            <person name="Kuo A."/>
            <person name="Mondo S."/>
            <person name="Pangilinan J."/>
            <person name="Riley R."/>
            <person name="LaButti K."/>
            <person name="Andreopoulos B."/>
            <person name="Lipzen A."/>
            <person name="Chen C."/>
            <person name="Yan M."/>
            <person name="Daum C."/>
            <person name="Ng V."/>
            <person name="Clum A."/>
            <person name="Steindorff A."/>
            <person name="Ohm R.A."/>
            <person name="Martin F."/>
            <person name="Silar P."/>
            <person name="Natvig D.O."/>
            <person name="Lalanne C."/>
            <person name="Gautier V."/>
            <person name="Ament-Velasquez S.L."/>
            <person name="Kruys A."/>
            <person name="Hutchinson M.I."/>
            <person name="Powell A.J."/>
            <person name="Barry K."/>
            <person name="Miller A.N."/>
            <person name="Grigoriev I.V."/>
            <person name="Debuchy R."/>
            <person name="Gladieux P."/>
            <person name="Hiltunen Thoren M."/>
            <person name="Johannesson H."/>
        </authorList>
    </citation>
    <scope>NUCLEOTIDE SEQUENCE</scope>
    <source>
        <strain evidence="2">CBS 955.72</strain>
    </source>
</reference>
<feature type="compositionally biased region" description="Polar residues" evidence="1">
    <location>
        <begin position="26"/>
        <end position="44"/>
    </location>
</feature>
<evidence type="ECO:0000313" key="2">
    <source>
        <dbReference type="EMBL" id="KAK3363553.1"/>
    </source>
</evidence>
<dbReference type="AlphaFoldDB" id="A0AAJ0HVQ7"/>
<name>A0AAJ0HVQ7_9PEZI</name>
<dbReference type="Proteomes" id="UP001275084">
    <property type="component" value="Unassembled WGS sequence"/>
</dbReference>
<keyword evidence="3" id="KW-1185">Reference proteome</keyword>
<protein>
    <submittedName>
        <fullName evidence="2">Uncharacterized protein</fullName>
    </submittedName>
</protein>
<evidence type="ECO:0000256" key="1">
    <source>
        <dbReference type="SAM" id="MobiDB-lite"/>
    </source>
</evidence>
<feature type="region of interest" description="Disordered" evidence="1">
    <location>
        <begin position="26"/>
        <end position="46"/>
    </location>
</feature>
<comment type="caution">
    <text evidence="2">The sequence shown here is derived from an EMBL/GenBank/DDBJ whole genome shotgun (WGS) entry which is preliminary data.</text>
</comment>
<reference evidence="2" key="2">
    <citation type="submission" date="2023-06" db="EMBL/GenBank/DDBJ databases">
        <authorList>
            <consortium name="Lawrence Berkeley National Laboratory"/>
            <person name="Haridas S."/>
            <person name="Hensen N."/>
            <person name="Bonometti L."/>
            <person name="Westerberg I."/>
            <person name="Brannstrom I.O."/>
            <person name="Guillou S."/>
            <person name="Cros-Aarteil S."/>
            <person name="Calhoun S."/>
            <person name="Kuo A."/>
            <person name="Mondo S."/>
            <person name="Pangilinan J."/>
            <person name="Riley R."/>
            <person name="Labutti K."/>
            <person name="Andreopoulos B."/>
            <person name="Lipzen A."/>
            <person name="Chen C."/>
            <person name="Yanf M."/>
            <person name="Daum C."/>
            <person name="Ng V."/>
            <person name="Clum A."/>
            <person name="Steindorff A."/>
            <person name="Ohm R."/>
            <person name="Martin F."/>
            <person name="Silar P."/>
            <person name="Natvig D."/>
            <person name="Lalanne C."/>
            <person name="Gautier V."/>
            <person name="Ament-Velasquez S.L."/>
            <person name="Kruys A."/>
            <person name="Hutchinson M.I."/>
            <person name="Powell A.J."/>
            <person name="Barry K."/>
            <person name="Miller A.N."/>
            <person name="Grigoriev I.V."/>
            <person name="Debuchy R."/>
            <person name="Gladieux P."/>
            <person name="Thoren M.H."/>
            <person name="Johannesson H."/>
        </authorList>
    </citation>
    <scope>NUCLEOTIDE SEQUENCE</scope>
    <source>
        <strain evidence="2">CBS 955.72</strain>
    </source>
</reference>
<accession>A0AAJ0HVQ7</accession>
<gene>
    <name evidence="2" type="ORF">B0T25DRAFT_587475</name>
</gene>
<proteinExistence type="predicted"/>
<dbReference type="EMBL" id="JAUIQD010000001">
    <property type="protein sequence ID" value="KAK3363553.1"/>
    <property type="molecule type" value="Genomic_DNA"/>
</dbReference>
<evidence type="ECO:0000313" key="3">
    <source>
        <dbReference type="Proteomes" id="UP001275084"/>
    </source>
</evidence>